<evidence type="ECO:0000256" key="5">
    <source>
        <dbReference type="ARBA" id="ARBA00023274"/>
    </source>
</evidence>
<evidence type="ECO:0000256" key="1">
    <source>
        <dbReference type="ARBA" id="ARBA00004173"/>
    </source>
</evidence>
<dbReference type="SUPFAM" id="SSF52166">
    <property type="entry name" value="Ribosomal protein L4"/>
    <property type="match status" value="1"/>
</dbReference>
<feature type="region of interest" description="Disordered" evidence="8">
    <location>
        <begin position="69"/>
        <end position="88"/>
    </location>
</feature>
<name>A0A553PAZ8_TIGCA</name>
<dbReference type="FunFam" id="3.40.1370.10:FF:000005">
    <property type="entry name" value="39S ribosomal protein L4, mitochondrial"/>
    <property type="match status" value="1"/>
</dbReference>
<comment type="subcellular location">
    <subcellularLocation>
        <location evidence="1">Mitochondrion</location>
    </subcellularLocation>
</comment>
<organism evidence="9 10">
    <name type="scientific">Tigriopus californicus</name>
    <name type="common">Marine copepod</name>
    <dbReference type="NCBI Taxonomy" id="6832"/>
    <lineage>
        <taxon>Eukaryota</taxon>
        <taxon>Metazoa</taxon>
        <taxon>Ecdysozoa</taxon>
        <taxon>Arthropoda</taxon>
        <taxon>Crustacea</taxon>
        <taxon>Multicrustacea</taxon>
        <taxon>Hexanauplia</taxon>
        <taxon>Copepoda</taxon>
        <taxon>Harpacticoida</taxon>
        <taxon>Harpacticidae</taxon>
        <taxon>Tigriopus</taxon>
    </lineage>
</organism>
<keyword evidence="5" id="KW-0687">Ribonucleoprotein</keyword>
<evidence type="ECO:0000256" key="2">
    <source>
        <dbReference type="ARBA" id="ARBA00010528"/>
    </source>
</evidence>
<dbReference type="InterPro" id="IPR002136">
    <property type="entry name" value="Ribosomal_uL4"/>
</dbReference>
<evidence type="ECO:0000256" key="6">
    <source>
        <dbReference type="ARBA" id="ARBA00040565"/>
    </source>
</evidence>
<evidence type="ECO:0000256" key="3">
    <source>
        <dbReference type="ARBA" id="ARBA00022980"/>
    </source>
</evidence>
<keyword evidence="10" id="KW-1185">Reference proteome</keyword>
<dbReference type="InterPro" id="IPR013005">
    <property type="entry name" value="Ribosomal_uL4-like"/>
</dbReference>
<dbReference type="GO" id="GO:0003735">
    <property type="term" value="F:structural constituent of ribosome"/>
    <property type="evidence" value="ECO:0007669"/>
    <property type="project" value="InterPro"/>
</dbReference>
<keyword evidence="3" id="KW-0689">Ribosomal protein</keyword>
<sequence length="342" mass="39463">MFQICRRACQTPRNVLRLLAVPRYASFKAPDAAASNETVVSDLDQIPAEPGTAASSERPSRRFVFHDEDLDNESSRIRPPVPPSRETIFRQYPPESLAGVTRYAWLETLDASEPRTDRLLALHPEIWAARPRLDNLFHNVEWQLWYKDVWYTHERNPKQMPPGIGRPWPQKGTGRARHRTIRSPLWVDGGRCHGAQNPRSHFYMLPYMNRLNGLIHALSVKFAQDDVHIVRDLHIPSPDPEYIEDFIENQGWSLSTLFVDTDDIMPANITAATEKINHFNLMPVYGLNVHSMFYHSTLVLTESALNTIESKLLFGLHRTDRTDVAINSMRTPRPPKFDYRTY</sequence>
<dbReference type="GO" id="GO:1990904">
    <property type="term" value="C:ribonucleoprotein complex"/>
    <property type="evidence" value="ECO:0007669"/>
    <property type="project" value="UniProtKB-KW"/>
</dbReference>
<dbReference type="OMA" id="WYTHERN"/>
<dbReference type="OrthoDB" id="275876at2759"/>
<dbReference type="GO" id="GO:0006412">
    <property type="term" value="P:translation"/>
    <property type="evidence" value="ECO:0007669"/>
    <property type="project" value="InterPro"/>
</dbReference>
<comment type="similarity">
    <text evidence="2">Belongs to the universal ribosomal protein uL4 family.</text>
</comment>
<feature type="region of interest" description="Disordered" evidence="8">
    <location>
        <begin position="38"/>
        <end position="61"/>
    </location>
</feature>
<dbReference type="PANTHER" id="PTHR10746">
    <property type="entry name" value="50S RIBOSOMAL PROTEIN L4"/>
    <property type="match status" value="1"/>
</dbReference>
<dbReference type="InterPro" id="IPR023574">
    <property type="entry name" value="Ribosomal_uL4_dom_sf"/>
</dbReference>
<dbReference type="Pfam" id="PF00573">
    <property type="entry name" value="Ribosomal_L4"/>
    <property type="match status" value="1"/>
</dbReference>
<dbReference type="GO" id="GO:0005840">
    <property type="term" value="C:ribosome"/>
    <property type="evidence" value="ECO:0007669"/>
    <property type="project" value="UniProtKB-KW"/>
</dbReference>
<dbReference type="Gene3D" id="3.40.1370.10">
    <property type="match status" value="1"/>
</dbReference>
<dbReference type="GO" id="GO:0005743">
    <property type="term" value="C:mitochondrial inner membrane"/>
    <property type="evidence" value="ECO:0007669"/>
    <property type="project" value="UniProtKB-ARBA"/>
</dbReference>
<dbReference type="AlphaFoldDB" id="A0A553PAZ8"/>
<protein>
    <recommendedName>
        <fullName evidence="6">Large ribosomal subunit protein uL4m</fullName>
    </recommendedName>
    <alternativeName>
        <fullName evidence="7">39S ribosomal protein L4, mitochondrial</fullName>
    </alternativeName>
</protein>
<evidence type="ECO:0000313" key="10">
    <source>
        <dbReference type="Proteomes" id="UP000318571"/>
    </source>
</evidence>
<keyword evidence="4" id="KW-0496">Mitochondrion</keyword>
<dbReference type="Proteomes" id="UP000318571">
    <property type="component" value="Chromosome 2"/>
</dbReference>
<reference evidence="9 10" key="1">
    <citation type="journal article" date="2018" name="Nat. Ecol. Evol.">
        <title>Genomic signatures of mitonuclear coevolution across populations of Tigriopus californicus.</title>
        <authorList>
            <person name="Barreto F.S."/>
            <person name="Watson E.T."/>
            <person name="Lima T.G."/>
            <person name="Willett C.S."/>
            <person name="Edmands S."/>
            <person name="Li W."/>
            <person name="Burton R.S."/>
        </authorList>
    </citation>
    <scope>NUCLEOTIDE SEQUENCE [LARGE SCALE GENOMIC DNA]</scope>
    <source>
        <strain evidence="9 10">San Diego</strain>
    </source>
</reference>
<proteinExistence type="inferred from homology"/>
<evidence type="ECO:0000313" key="9">
    <source>
        <dbReference type="EMBL" id="TRY74848.1"/>
    </source>
</evidence>
<dbReference type="PANTHER" id="PTHR10746:SF6">
    <property type="entry name" value="LARGE RIBOSOMAL SUBUNIT PROTEIN UL4M"/>
    <property type="match status" value="1"/>
</dbReference>
<gene>
    <name evidence="9" type="ORF">TCAL_00531</name>
</gene>
<comment type="caution">
    <text evidence="9">The sequence shown here is derived from an EMBL/GenBank/DDBJ whole genome shotgun (WGS) entry which is preliminary data.</text>
</comment>
<evidence type="ECO:0000256" key="7">
    <source>
        <dbReference type="ARBA" id="ARBA00082711"/>
    </source>
</evidence>
<dbReference type="STRING" id="6832.A0A553PAZ8"/>
<accession>A0A553PAZ8</accession>
<evidence type="ECO:0000256" key="4">
    <source>
        <dbReference type="ARBA" id="ARBA00023128"/>
    </source>
</evidence>
<dbReference type="EMBL" id="VCGU01000005">
    <property type="protein sequence ID" value="TRY74848.1"/>
    <property type="molecule type" value="Genomic_DNA"/>
</dbReference>
<evidence type="ECO:0000256" key="8">
    <source>
        <dbReference type="SAM" id="MobiDB-lite"/>
    </source>
</evidence>